<dbReference type="PANTHER" id="PTHR43434">
    <property type="entry name" value="PHOSPHOGLYCOLATE PHOSPHATASE"/>
    <property type="match status" value="1"/>
</dbReference>
<dbReference type="SFLD" id="SFLDS00003">
    <property type="entry name" value="Haloacid_Dehalogenase"/>
    <property type="match status" value="1"/>
</dbReference>
<dbReference type="Gene3D" id="1.10.150.240">
    <property type="entry name" value="Putative phosphatase, domain 2"/>
    <property type="match status" value="1"/>
</dbReference>
<dbReference type="EMBL" id="SLYC01000051">
    <property type="protein sequence ID" value="TCP96458.1"/>
    <property type="molecule type" value="Genomic_DNA"/>
</dbReference>
<dbReference type="InterPro" id="IPR041492">
    <property type="entry name" value="HAD_2"/>
</dbReference>
<dbReference type="GO" id="GO:0005829">
    <property type="term" value="C:cytosol"/>
    <property type="evidence" value="ECO:0007669"/>
    <property type="project" value="TreeGrafter"/>
</dbReference>
<dbReference type="NCBIfam" id="TIGR01549">
    <property type="entry name" value="HAD-SF-IA-v1"/>
    <property type="match status" value="1"/>
</dbReference>
<sequence>MKKYIIFDFDGTLADSENIVISVCNQMAAKHNFSKIKKEDIEYLRGLSLMDKCKFLNVPAYKLPFWAVDFYGLFRAALDSLRLFDGIKELLEELNNKGYNLAIISSNSEDIIREFLKKNEINYFNKIYCSSNLLGKDKVIRSFLKKYNIKNSDAIYVGDELRDIVASKKNDLKVIWVDWGFDKIDVVKYEKPDFIVSSPKDILDVIENID</sequence>
<dbReference type="PANTHER" id="PTHR43434:SF13">
    <property type="entry name" value="PHOSPHOGLYCOLATE PHOSPHATASE"/>
    <property type="match status" value="1"/>
</dbReference>
<comment type="caution">
    <text evidence="1">The sequence shown here is derived from an EMBL/GenBank/DDBJ whole genome shotgun (WGS) entry which is preliminary data.</text>
</comment>
<evidence type="ECO:0000313" key="2">
    <source>
        <dbReference type="Proteomes" id="UP000295504"/>
    </source>
</evidence>
<dbReference type="Gene3D" id="3.40.50.1000">
    <property type="entry name" value="HAD superfamily/HAD-like"/>
    <property type="match status" value="1"/>
</dbReference>
<dbReference type="InterPro" id="IPR036412">
    <property type="entry name" value="HAD-like_sf"/>
</dbReference>
<gene>
    <name evidence="1" type="ORF">EDD79_105114</name>
</gene>
<dbReference type="GO" id="GO:0008967">
    <property type="term" value="F:phosphoglycolate phosphatase activity"/>
    <property type="evidence" value="ECO:0007669"/>
    <property type="project" value="TreeGrafter"/>
</dbReference>
<accession>A0A4R2TGY6</accession>
<dbReference type="InterPro" id="IPR006439">
    <property type="entry name" value="HAD-SF_hydro_IA"/>
</dbReference>
<dbReference type="InterPro" id="IPR050155">
    <property type="entry name" value="HAD-like_hydrolase_sf"/>
</dbReference>
<dbReference type="NCBIfam" id="TIGR01662">
    <property type="entry name" value="HAD-SF-IIIA"/>
    <property type="match status" value="1"/>
</dbReference>
<dbReference type="SFLD" id="SFLDG01129">
    <property type="entry name" value="C1.5:_HAD__Beta-PGM__Phosphata"/>
    <property type="match status" value="1"/>
</dbReference>
<dbReference type="InterPro" id="IPR006549">
    <property type="entry name" value="HAD-SF_hydro_IIIA"/>
</dbReference>
<protein>
    <submittedName>
        <fullName evidence="1">Phosphoglycolate phosphatase</fullName>
    </submittedName>
</protein>
<dbReference type="InterPro" id="IPR023214">
    <property type="entry name" value="HAD_sf"/>
</dbReference>
<reference evidence="1 2" key="1">
    <citation type="submission" date="2019-03" db="EMBL/GenBank/DDBJ databases">
        <title>Genomic Encyclopedia of Type Strains, Phase IV (KMG-IV): sequencing the most valuable type-strain genomes for metagenomic binning, comparative biology and taxonomic classification.</title>
        <authorList>
            <person name="Goeker M."/>
        </authorList>
    </citation>
    <scope>NUCLEOTIDE SEQUENCE [LARGE SCALE GENOMIC DNA]</scope>
    <source>
        <strain evidence="1 2">DSM 100013</strain>
    </source>
</reference>
<dbReference type="AlphaFoldDB" id="A0A4R2TGY6"/>
<dbReference type="RefSeq" id="WP_132849575.1">
    <property type="nucleotide sequence ID" value="NZ_CP058648.1"/>
</dbReference>
<proteinExistence type="predicted"/>
<dbReference type="InterPro" id="IPR023198">
    <property type="entry name" value="PGP-like_dom2"/>
</dbReference>
<dbReference type="Proteomes" id="UP000295504">
    <property type="component" value="Unassembled WGS sequence"/>
</dbReference>
<organism evidence="1 2">
    <name type="scientific">Serpentinicella alkaliphila</name>
    <dbReference type="NCBI Taxonomy" id="1734049"/>
    <lineage>
        <taxon>Bacteria</taxon>
        <taxon>Bacillati</taxon>
        <taxon>Bacillota</taxon>
        <taxon>Clostridia</taxon>
        <taxon>Peptostreptococcales</taxon>
        <taxon>Natronincolaceae</taxon>
        <taxon>Serpentinicella</taxon>
    </lineage>
</organism>
<dbReference type="GO" id="GO:0006281">
    <property type="term" value="P:DNA repair"/>
    <property type="evidence" value="ECO:0007669"/>
    <property type="project" value="TreeGrafter"/>
</dbReference>
<evidence type="ECO:0000313" key="1">
    <source>
        <dbReference type="EMBL" id="TCP96458.1"/>
    </source>
</evidence>
<dbReference type="Pfam" id="PF13419">
    <property type="entry name" value="HAD_2"/>
    <property type="match status" value="1"/>
</dbReference>
<name>A0A4R2TGY6_9FIRM</name>
<keyword evidence="2" id="KW-1185">Reference proteome</keyword>
<dbReference type="OrthoDB" id="9807630at2"/>
<dbReference type="SUPFAM" id="SSF56784">
    <property type="entry name" value="HAD-like"/>
    <property type="match status" value="1"/>
</dbReference>